<dbReference type="SUPFAM" id="SSF51735">
    <property type="entry name" value="NAD(P)-binding Rossmann-fold domains"/>
    <property type="match status" value="1"/>
</dbReference>
<reference evidence="2" key="1">
    <citation type="submission" date="2022-08" db="EMBL/GenBank/DDBJ databases">
        <title>Reclassification of Massilia species as members of the genera Telluria, Duganella, Pseudoduganella, Mokoshia gen. nov. and Zemynaea gen. nov. using orthogonal and non-orthogonal genome-based approaches.</title>
        <authorList>
            <person name="Bowman J.P."/>
        </authorList>
    </citation>
    <scope>NUCLEOTIDE SEQUENCE</scope>
    <source>
        <strain evidence="2">LMG 11547</strain>
    </source>
</reference>
<keyword evidence="3" id="KW-1185">Reference proteome</keyword>
<dbReference type="RefSeq" id="WP_259447947.1">
    <property type="nucleotide sequence ID" value="NZ_CP119520.1"/>
</dbReference>
<organism evidence="2 3">
    <name type="scientific">Telluria mixta</name>
    <dbReference type="NCBI Taxonomy" id="34071"/>
    <lineage>
        <taxon>Bacteria</taxon>
        <taxon>Pseudomonadati</taxon>
        <taxon>Pseudomonadota</taxon>
        <taxon>Betaproteobacteria</taxon>
        <taxon>Burkholderiales</taxon>
        <taxon>Oxalobacteraceae</taxon>
        <taxon>Telluria group</taxon>
        <taxon>Telluria</taxon>
    </lineage>
</organism>
<feature type="domain" description="NAD-dependent epimerase/dehydratase" evidence="1">
    <location>
        <begin position="5"/>
        <end position="227"/>
    </location>
</feature>
<dbReference type="InterPro" id="IPR036291">
    <property type="entry name" value="NAD(P)-bd_dom_sf"/>
</dbReference>
<accession>A0ABT2BUB7</accession>
<dbReference type="EMBL" id="JANUHC010000002">
    <property type="protein sequence ID" value="MCS0628721.1"/>
    <property type="molecule type" value="Genomic_DNA"/>
</dbReference>
<evidence type="ECO:0000259" key="1">
    <source>
        <dbReference type="Pfam" id="PF01370"/>
    </source>
</evidence>
<dbReference type="Gene3D" id="3.40.50.720">
    <property type="entry name" value="NAD(P)-binding Rossmann-like Domain"/>
    <property type="match status" value="1"/>
</dbReference>
<dbReference type="Pfam" id="PF01370">
    <property type="entry name" value="Epimerase"/>
    <property type="match status" value="1"/>
</dbReference>
<dbReference type="Proteomes" id="UP001165263">
    <property type="component" value="Unassembled WGS sequence"/>
</dbReference>
<evidence type="ECO:0000313" key="2">
    <source>
        <dbReference type="EMBL" id="MCS0628721.1"/>
    </source>
</evidence>
<comment type="caution">
    <text evidence="2">The sequence shown here is derived from an EMBL/GenBank/DDBJ whole genome shotgun (WGS) entry which is preliminary data.</text>
</comment>
<protein>
    <submittedName>
        <fullName evidence="2">NAD-dependent epimerase/dehydratase family protein</fullName>
    </submittedName>
</protein>
<sequence>MERIAILGASSRIAQDLVLSFAHAGHRGILLYGRDPAALRGWQEAHGLSYPVADYGAYGQEPHDAVLNFVGVGDPRRAAQMGGAILGVTQEFDDLALRGLRAHPQRRYVFLSSGAAYGSGFEEPAGPDTRTAFAPNALQPQDWYAIAKLHAECKHRALPDLAITDLRVFNYVSRHQDLEARFFITDILRAIQAQDVLKTSPGTMVRDYLHPDDFYQLVTRVLAAPPANGALDCYSAAPVDKAALLDAMAARYGLRYEVAAAPAGVNATGAKPHYYSLDRRAAGLGYAPAHTSLDGIRIEADAILGGPAHDRL</sequence>
<proteinExistence type="predicted"/>
<gene>
    <name evidence="2" type="ORF">NX786_05190</name>
</gene>
<name>A0ABT2BUB7_9BURK</name>
<dbReference type="InterPro" id="IPR001509">
    <property type="entry name" value="Epimerase_deHydtase"/>
</dbReference>
<evidence type="ECO:0000313" key="3">
    <source>
        <dbReference type="Proteomes" id="UP001165263"/>
    </source>
</evidence>